<name>A0A1H9BPN3_9LACT</name>
<evidence type="ECO:0000259" key="4">
    <source>
        <dbReference type="PROSITE" id="PS50949"/>
    </source>
</evidence>
<feature type="domain" description="HTH gntR-type" evidence="4">
    <location>
        <begin position="11"/>
        <end position="79"/>
    </location>
</feature>
<dbReference type="SMART" id="SM00345">
    <property type="entry name" value="HTH_GNTR"/>
    <property type="match status" value="1"/>
</dbReference>
<keyword evidence="2" id="KW-0238">DNA-binding</keyword>
<dbReference type="SUPFAM" id="SSF46785">
    <property type="entry name" value="Winged helix' DNA-binding domain"/>
    <property type="match status" value="1"/>
</dbReference>
<keyword evidence="1" id="KW-0805">Transcription regulation</keyword>
<organism evidence="5 6">
    <name type="scientific">Ignavigranum ruoffiae</name>
    <dbReference type="NCBI Taxonomy" id="89093"/>
    <lineage>
        <taxon>Bacteria</taxon>
        <taxon>Bacillati</taxon>
        <taxon>Bacillota</taxon>
        <taxon>Bacilli</taxon>
        <taxon>Lactobacillales</taxon>
        <taxon>Aerococcaceae</taxon>
        <taxon>Ignavigranum</taxon>
    </lineage>
</organism>
<accession>A0A1H9BPN3</accession>
<dbReference type="InterPro" id="IPR036390">
    <property type="entry name" value="WH_DNA-bd_sf"/>
</dbReference>
<dbReference type="InterPro" id="IPR036388">
    <property type="entry name" value="WH-like_DNA-bd_sf"/>
</dbReference>
<dbReference type="PROSITE" id="PS50949">
    <property type="entry name" value="HTH_GNTR"/>
    <property type="match status" value="1"/>
</dbReference>
<dbReference type="Proteomes" id="UP000198833">
    <property type="component" value="Unassembled WGS sequence"/>
</dbReference>
<proteinExistence type="predicted"/>
<dbReference type="Pfam" id="PF00392">
    <property type="entry name" value="GntR"/>
    <property type="match status" value="1"/>
</dbReference>
<gene>
    <name evidence="5" type="ORF">SAMN04488558_10364</name>
</gene>
<dbReference type="Gene3D" id="1.10.10.10">
    <property type="entry name" value="Winged helix-like DNA-binding domain superfamily/Winged helix DNA-binding domain"/>
    <property type="match status" value="1"/>
</dbReference>
<evidence type="ECO:0000256" key="2">
    <source>
        <dbReference type="ARBA" id="ARBA00023125"/>
    </source>
</evidence>
<evidence type="ECO:0000313" key="6">
    <source>
        <dbReference type="Proteomes" id="UP000198833"/>
    </source>
</evidence>
<dbReference type="STRING" id="89093.SAMN04488558_10364"/>
<dbReference type="AlphaFoldDB" id="A0A1H9BPN3"/>
<dbReference type="EMBL" id="FOEN01000003">
    <property type="protein sequence ID" value="SEP90839.1"/>
    <property type="molecule type" value="Genomic_DNA"/>
</dbReference>
<dbReference type="CDD" id="cd07377">
    <property type="entry name" value="WHTH_GntR"/>
    <property type="match status" value="1"/>
</dbReference>
<evidence type="ECO:0000313" key="5">
    <source>
        <dbReference type="EMBL" id="SEP90839.1"/>
    </source>
</evidence>
<dbReference type="OrthoDB" id="9808770at2"/>
<evidence type="ECO:0000256" key="3">
    <source>
        <dbReference type="ARBA" id="ARBA00023163"/>
    </source>
</evidence>
<dbReference type="PANTHER" id="PTHR38445">
    <property type="entry name" value="HTH-TYPE TRANSCRIPTIONAL REPRESSOR YTRA"/>
    <property type="match status" value="1"/>
</dbReference>
<evidence type="ECO:0000256" key="1">
    <source>
        <dbReference type="ARBA" id="ARBA00023015"/>
    </source>
</evidence>
<dbReference type="GO" id="GO:0003677">
    <property type="term" value="F:DNA binding"/>
    <property type="evidence" value="ECO:0007669"/>
    <property type="project" value="UniProtKB-KW"/>
</dbReference>
<dbReference type="RefSeq" id="WP_092570802.1">
    <property type="nucleotide sequence ID" value="NZ_FOEN01000003.1"/>
</dbReference>
<reference evidence="5 6" key="1">
    <citation type="submission" date="2016-10" db="EMBL/GenBank/DDBJ databases">
        <authorList>
            <person name="de Groot N.N."/>
        </authorList>
    </citation>
    <scope>NUCLEOTIDE SEQUENCE [LARGE SCALE GENOMIC DNA]</scope>
    <source>
        <strain evidence="5 6">DSM 15695</strain>
    </source>
</reference>
<dbReference type="GO" id="GO:0003700">
    <property type="term" value="F:DNA-binding transcription factor activity"/>
    <property type="evidence" value="ECO:0007669"/>
    <property type="project" value="InterPro"/>
</dbReference>
<sequence length="127" mass="14379">MNIILRNDSSQALYEQIKEAIKDNILQGKIAEDHPLPSIRHLSKSLKVSILTVKKAYDVLEAEGYIISRQGLGTFVAPRNHELEREEILKQIESKLEEVLSLAALYQIDQSELIELLKLLDRGGVDD</sequence>
<dbReference type="InterPro" id="IPR000524">
    <property type="entry name" value="Tscrpt_reg_HTH_GntR"/>
</dbReference>
<dbReference type="PANTHER" id="PTHR38445:SF7">
    <property type="entry name" value="GNTR-FAMILY TRANSCRIPTIONAL REGULATOR"/>
    <property type="match status" value="1"/>
</dbReference>
<keyword evidence="6" id="KW-1185">Reference proteome</keyword>
<protein>
    <submittedName>
        <fullName evidence="5">GntR family transcriptional regulator</fullName>
    </submittedName>
</protein>
<keyword evidence="3" id="KW-0804">Transcription</keyword>